<evidence type="ECO:0000256" key="1">
    <source>
        <dbReference type="SAM" id="MobiDB-lite"/>
    </source>
</evidence>
<dbReference type="AlphaFoldDB" id="A0A8S1UL27"/>
<evidence type="ECO:0000313" key="3">
    <source>
        <dbReference type="Proteomes" id="UP000683925"/>
    </source>
</evidence>
<name>A0A8S1UL27_PAROT</name>
<feature type="compositionally biased region" description="Low complexity" evidence="1">
    <location>
        <begin position="71"/>
        <end position="98"/>
    </location>
</feature>
<dbReference type="EMBL" id="CAJJDP010000046">
    <property type="protein sequence ID" value="CAD8165145.1"/>
    <property type="molecule type" value="Genomic_DNA"/>
</dbReference>
<dbReference type="OMA" id="CCIDFTM"/>
<feature type="compositionally biased region" description="Polar residues" evidence="1">
    <location>
        <begin position="11"/>
        <end position="21"/>
    </location>
</feature>
<organism evidence="2 3">
    <name type="scientific">Paramecium octaurelia</name>
    <dbReference type="NCBI Taxonomy" id="43137"/>
    <lineage>
        <taxon>Eukaryota</taxon>
        <taxon>Sar</taxon>
        <taxon>Alveolata</taxon>
        <taxon>Ciliophora</taxon>
        <taxon>Intramacronucleata</taxon>
        <taxon>Oligohymenophorea</taxon>
        <taxon>Peniculida</taxon>
        <taxon>Parameciidae</taxon>
        <taxon>Paramecium</taxon>
    </lineage>
</organism>
<feature type="region of interest" description="Disordered" evidence="1">
    <location>
        <begin position="1"/>
        <end position="98"/>
    </location>
</feature>
<protein>
    <submittedName>
        <fullName evidence="2">Uncharacterized protein</fullName>
    </submittedName>
</protein>
<gene>
    <name evidence="2" type="ORF">POCTA_138.1.T0460138</name>
</gene>
<sequence>MSLTKRETSKNHMNSEVNLFNQVEKELSRKRPGSGQPISTKKSPLPLRKPGVSGTQKQIIKEPEQQLKTRQLSSNSQKTSSSQQLPMIKNPSQQQKPQIQIDKKIIMMKQEPATTSARGTLTGEHSQRNSSNQNLSTADTSTKQFNWIDDQLSSKRDSSLNKKRMSSKEKQTTTTQTQKSKLQDNHKNSHPPLYQPKCCIDFTMTAGKNDLTKMLDSIKMEIKQIAEEQSHQNGVLLNMSEIKEMPDDGCSSVGQSTIYQFKK</sequence>
<feature type="compositionally biased region" description="Polar residues" evidence="1">
    <location>
        <begin position="128"/>
        <end position="145"/>
    </location>
</feature>
<feature type="compositionally biased region" description="Basic and acidic residues" evidence="1">
    <location>
        <begin position="1"/>
        <end position="10"/>
    </location>
</feature>
<dbReference type="Proteomes" id="UP000683925">
    <property type="component" value="Unassembled WGS sequence"/>
</dbReference>
<comment type="caution">
    <text evidence="2">The sequence shown here is derived from an EMBL/GenBank/DDBJ whole genome shotgun (WGS) entry which is preliminary data.</text>
</comment>
<proteinExistence type="predicted"/>
<feature type="compositionally biased region" description="Basic and acidic residues" evidence="1">
    <location>
        <begin position="152"/>
        <end position="171"/>
    </location>
</feature>
<keyword evidence="3" id="KW-1185">Reference proteome</keyword>
<feature type="region of interest" description="Disordered" evidence="1">
    <location>
        <begin position="114"/>
        <end position="192"/>
    </location>
</feature>
<dbReference type="OrthoDB" id="307757at2759"/>
<reference evidence="2" key="1">
    <citation type="submission" date="2021-01" db="EMBL/GenBank/DDBJ databases">
        <authorList>
            <consortium name="Genoscope - CEA"/>
            <person name="William W."/>
        </authorList>
    </citation>
    <scope>NUCLEOTIDE SEQUENCE</scope>
</reference>
<accession>A0A8S1UL27</accession>
<evidence type="ECO:0000313" key="2">
    <source>
        <dbReference type="EMBL" id="CAD8165145.1"/>
    </source>
</evidence>